<name>A0A7T8QX91_CALRO</name>
<dbReference type="EMBL" id="CP045891">
    <property type="protein sequence ID" value="QQP58475.1"/>
    <property type="molecule type" value="Genomic_DNA"/>
</dbReference>
<keyword evidence="2" id="KW-1185">Reference proteome</keyword>
<dbReference type="AlphaFoldDB" id="A0A7T8QX91"/>
<sequence length="51" mass="5815">MVKDFKVGQFENKVEAFADDISVIYSGDREVVKRSIDTTLQILEEFKKCSG</sequence>
<dbReference type="Proteomes" id="UP000595437">
    <property type="component" value="Chromosome 2"/>
</dbReference>
<reference evidence="2" key="1">
    <citation type="submission" date="2021-01" db="EMBL/GenBank/DDBJ databases">
        <title>Caligus Genome Assembly.</title>
        <authorList>
            <person name="Gallardo-Escarate C."/>
        </authorList>
    </citation>
    <scope>NUCLEOTIDE SEQUENCE [LARGE SCALE GENOMIC DNA]</scope>
</reference>
<evidence type="ECO:0000313" key="1">
    <source>
        <dbReference type="EMBL" id="QQP58475.1"/>
    </source>
</evidence>
<gene>
    <name evidence="1" type="ORF">FKW44_003809</name>
</gene>
<organism evidence="1 2">
    <name type="scientific">Caligus rogercresseyi</name>
    <name type="common">Sea louse</name>
    <dbReference type="NCBI Taxonomy" id="217165"/>
    <lineage>
        <taxon>Eukaryota</taxon>
        <taxon>Metazoa</taxon>
        <taxon>Ecdysozoa</taxon>
        <taxon>Arthropoda</taxon>
        <taxon>Crustacea</taxon>
        <taxon>Multicrustacea</taxon>
        <taxon>Hexanauplia</taxon>
        <taxon>Copepoda</taxon>
        <taxon>Siphonostomatoida</taxon>
        <taxon>Caligidae</taxon>
        <taxon>Caligus</taxon>
    </lineage>
</organism>
<evidence type="ECO:0000313" key="2">
    <source>
        <dbReference type="Proteomes" id="UP000595437"/>
    </source>
</evidence>
<accession>A0A7T8QX91</accession>
<proteinExistence type="predicted"/>
<protein>
    <submittedName>
        <fullName evidence="1">Uncharacterized protein</fullName>
    </submittedName>
</protein>